<dbReference type="InterPro" id="IPR050913">
    <property type="entry name" value="AP2/ERF_ERF"/>
</dbReference>
<dbReference type="GO" id="GO:0005634">
    <property type="term" value="C:nucleus"/>
    <property type="evidence" value="ECO:0007669"/>
    <property type="project" value="UniProtKB-SubCell"/>
</dbReference>
<name>A0AAN9JX54_CANGL</name>
<dbReference type="InterPro" id="IPR036955">
    <property type="entry name" value="AP2/ERF_dom_sf"/>
</dbReference>
<feature type="region of interest" description="Disordered" evidence="6">
    <location>
        <begin position="131"/>
        <end position="208"/>
    </location>
</feature>
<keyword evidence="9" id="KW-1185">Reference proteome</keyword>
<feature type="domain" description="AP2/ERF" evidence="7">
    <location>
        <begin position="204"/>
        <end position="261"/>
    </location>
</feature>
<reference evidence="8 9" key="1">
    <citation type="submission" date="2024-01" db="EMBL/GenBank/DDBJ databases">
        <title>The genomes of 5 underutilized Papilionoideae crops provide insights into root nodulation and disease resistanc.</title>
        <authorList>
            <person name="Jiang F."/>
        </authorList>
    </citation>
    <scope>NUCLEOTIDE SEQUENCE [LARGE SCALE GENOMIC DNA]</scope>
    <source>
        <strain evidence="8">LVBAO_FW01</strain>
        <tissue evidence="8">Leaves</tissue>
    </source>
</reference>
<dbReference type="InterPro" id="IPR001471">
    <property type="entry name" value="AP2/ERF_dom"/>
</dbReference>
<feature type="compositionally biased region" description="Basic and acidic residues" evidence="6">
    <location>
        <begin position="185"/>
        <end position="194"/>
    </location>
</feature>
<dbReference type="PANTHER" id="PTHR31194">
    <property type="entry name" value="SHN SHINE , DNA BINDING / TRANSCRIPTION FACTOR"/>
    <property type="match status" value="1"/>
</dbReference>
<evidence type="ECO:0000256" key="1">
    <source>
        <dbReference type="ARBA" id="ARBA00004123"/>
    </source>
</evidence>
<gene>
    <name evidence="8" type="ORF">VNO77_43463</name>
</gene>
<evidence type="ECO:0000256" key="4">
    <source>
        <dbReference type="ARBA" id="ARBA00023163"/>
    </source>
</evidence>
<dbReference type="Pfam" id="PF00847">
    <property type="entry name" value="AP2"/>
    <property type="match status" value="1"/>
</dbReference>
<dbReference type="PANTHER" id="PTHR31194:SF166">
    <property type="entry name" value="PATHOGENESIS-RELATED GENES TRANSCRIPTIONAL ACTIVATOR PTI6"/>
    <property type="match status" value="1"/>
</dbReference>
<sequence>MQVIVFDSNDPQHRYGDTVTCESLELVVFWPNLWLNLPSILSTLNFEKNELHAPKQHCSIFHLFHFTTLFTKTTLNPFTHTNPSLMSVQSTLKLPPFNPSITSSIFEGDPPCKTSRKTQTQKKLLRIILTDHDATDSDSSGDDDDPQKKPPKKIRKVRREITHVTINLPLVESTTTSPSSSPSHDPTHFKRPDKIPVSSRRRNKFRGVRQRPWGRWTAEIRDPTRRKRVWLGTFDTAEEAAAVYDEAAVKLKGPNAVTNFPIAAAQKTDDEGAVPANFSCDGFASPTSVLTYCDGDSTPFDGFRYGVVDAFGFDIDVPLSLTDVNSGLLSQRLGKEEFSEFDPDEFLTWPS</sequence>
<dbReference type="GO" id="GO:0003677">
    <property type="term" value="F:DNA binding"/>
    <property type="evidence" value="ECO:0007669"/>
    <property type="project" value="UniProtKB-KW"/>
</dbReference>
<proteinExistence type="predicted"/>
<protein>
    <recommendedName>
        <fullName evidence="7">AP2/ERF domain-containing protein</fullName>
    </recommendedName>
</protein>
<keyword evidence="3" id="KW-0238">DNA-binding</keyword>
<evidence type="ECO:0000256" key="6">
    <source>
        <dbReference type="SAM" id="MobiDB-lite"/>
    </source>
</evidence>
<dbReference type="PRINTS" id="PR00367">
    <property type="entry name" value="ETHRSPELEMNT"/>
</dbReference>
<evidence type="ECO:0000313" key="9">
    <source>
        <dbReference type="Proteomes" id="UP001367508"/>
    </source>
</evidence>
<evidence type="ECO:0000313" key="8">
    <source>
        <dbReference type="EMBL" id="KAK7305557.1"/>
    </source>
</evidence>
<evidence type="ECO:0000256" key="5">
    <source>
        <dbReference type="ARBA" id="ARBA00023242"/>
    </source>
</evidence>
<evidence type="ECO:0000256" key="3">
    <source>
        <dbReference type="ARBA" id="ARBA00023125"/>
    </source>
</evidence>
<comment type="subcellular location">
    <subcellularLocation>
        <location evidence="1">Nucleus</location>
    </subcellularLocation>
</comment>
<dbReference type="GO" id="GO:0003700">
    <property type="term" value="F:DNA-binding transcription factor activity"/>
    <property type="evidence" value="ECO:0007669"/>
    <property type="project" value="InterPro"/>
</dbReference>
<feature type="compositionally biased region" description="Basic residues" evidence="6">
    <location>
        <begin position="149"/>
        <end position="158"/>
    </location>
</feature>
<dbReference type="PROSITE" id="PS51032">
    <property type="entry name" value="AP2_ERF"/>
    <property type="match status" value="1"/>
</dbReference>
<dbReference type="AlphaFoldDB" id="A0AAN9JX54"/>
<dbReference type="InterPro" id="IPR016177">
    <property type="entry name" value="DNA-bd_dom_sf"/>
</dbReference>
<dbReference type="SUPFAM" id="SSF54171">
    <property type="entry name" value="DNA-binding domain"/>
    <property type="match status" value="1"/>
</dbReference>
<keyword evidence="5" id="KW-0539">Nucleus</keyword>
<evidence type="ECO:0000259" key="7">
    <source>
        <dbReference type="PROSITE" id="PS51032"/>
    </source>
</evidence>
<comment type="caution">
    <text evidence="8">The sequence shown here is derived from an EMBL/GenBank/DDBJ whole genome shotgun (WGS) entry which is preliminary data.</text>
</comment>
<dbReference type="Proteomes" id="UP001367508">
    <property type="component" value="Unassembled WGS sequence"/>
</dbReference>
<evidence type="ECO:0000256" key="2">
    <source>
        <dbReference type="ARBA" id="ARBA00023015"/>
    </source>
</evidence>
<organism evidence="8 9">
    <name type="scientific">Canavalia gladiata</name>
    <name type="common">Sword bean</name>
    <name type="synonym">Dolichos gladiatus</name>
    <dbReference type="NCBI Taxonomy" id="3824"/>
    <lineage>
        <taxon>Eukaryota</taxon>
        <taxon>Viridiplantae</taxon>
        <taxon>Streptophyta</taxon>
        <taxon>Embryophyta</taxon>
        <taxon>Tracheophyta</taxon>
        <taxon>Spermatophyta</taxon>
        <taxon>Magnoliopsida</taxon>
        <taxon>eudicotyledons</taxon>
        <taxon>Gunneridae</taxon>
        <taxon>Pentapetalae</taxon>
        <taxon>rosids</taxon>
        <taxon>fabids</taxon>
        <taxon>Fabales</taxon>
        <taxon>Fabaceae</taxon>
        <taxon>Papilionoideae</taxon>
        <taxon>50 kb inversion clade</taxon>
        <taxon>NPAAA clade</taxon>
        <taxon>indigoferoid/millettioid clade</taxon>
        <taxon>Phaseoleae</taxon>
        <taxon>Canavalia</taxon>
    </lineage>
</organism>
<dbReference type="FunFam" id="3.30.730.10:FF:000001">
    <property type="entry name" value="Ethylene-responsive transcription factor 2"/>
    <property type="match status" value="1"/>
</dbReference>
<keyword evidence="4" id="KW-0804">Transcription</keyword>
<dbReference type="Gene3D" id="3.30.730.10">
    <property type="entry name" value="AP2/ERF domain"/>
    <property type="match status" value="1"/>
</dbReference>
<dbReference type="CDD" id="cd00018">
    <property type="entry name" value="AP2"/>
    <property type="match status" value="1"/>
</dbReference>
<feature type="compositionally biased region" description="Basic residues" evidence="6">
    <location>
        <begin position="199"/>
        <end position="208"/>
    </location>
</feature>
<accession>A0AAN9JX54</accession>
<feature type="compositionally biased region" description="Low complexity" evidence="6">
    <location>
        <begin position="173"/>
        <end position="183"/>
    </location>
</feature>
<dbReference type="SMART" id="SM00380">
    <property type="entry name" value="AP2"/>
    <property type="match status" value="1"/>
</dbReference>
<dbReference type="EMBL" id="JAYMYQ010000011">
    <property type="protein sequence ID" value="KAK7305557.1"/>
    <property type="molecule type" value="Genomic_DNA"/>
</dbReference>
<keyword evidence="2" id="KW-0805">Transcription regulation</keyword>